<evidence type="ECO:0000313" key="2">
    <source>
        <dbReference type="Proteomes" id="UP000695562"/>
    </source>
</evidence>
<dbReference type="AlphaFoldDB" id="A0A8J4V1C4"/>
<comment type="caution">
    <text evidence="1">The sequence shown here is derived from an EMBL/GenBank/DDBJ whole genome shotgun (WGS) entry which is preliminary data.</text>
</comment>
<dbReference type="SUPFAM" id="SSF140860">
    <property type="entry name" value="Pseudo ankyrin repeat-like"/>
    <property type="match status" value="1"/>
</dbReference>
<proteinExistence type="predicted"/>
<accession>A0A8J4V1C4</accession>
<gene>
    <name evidence="1" type="ORF">CYY_001773</name>
</gene>
<keyword evidence="2" id="KW-1185">Reference proteome</keyword>
<reference evidence="1" key="1">
    <citation type="submission" date="2020-01" db="EMBL/GenBank/DDBJ databases">
        <title>Development of genomics and gene disruption for Polysphondylium violaceum indicates a role for the polyketide synthase stlB in stalk morphogenesis.</title>
        <authorList>
            <person name="Narita B."/>
            <person name="Kawabe Y."/>
            <person name="Kin K."/>
            <person name="Saito T."/>
            <person name="Gibbs R."/>
            <person name="Kuspa A."/>
            <person name="Muzny D."/>
            <person name="Queller D."/>
            <person name="Richards S."/>
            <person name="Strassman J."/>
            <person name="Sucgang R."/>
            <person name="Worley K."/>
            <person name="Schaap P."/>
        </authorList>
    </citation>
    <scope>NUCLEOTIDE SEQUENCE</scope>
    <source>
        <strain evidence="1">QSvi11</strain>
    </source>
</reference>
<evidence type="ECO:0008006" key="3">
    <source>
        <dbReference type="Google" id="ProtNLM"/>
    </source>
</evidence>
<dbReference type="PANTHER" id="PTHR32142">
    <property type="entry name" value="B BOX-TYPE DOMAIN-CONTAINING PROTEIN-RELATED"/>
    <property type="match status" value="1"/>
</dbReference>
<dbReference type="PANTHER" id="PTHR32142:SF55">
    <property type="entry name" value="ANKYRIN REPEAT-CONTAINING PROTEIN-RELATED"/>
    <property type="match status" value="1"/>
</dbReference>
<protein>
    <recommendedName>
        <fullName evidence="3">Ankyrin repeat-containing protein</fullName>
    </recommendedName>
</protein>
<evidence type="ECO:0000313" key="1">
    <source>
        <dbReference type="EMBL" id="KAF2076935.1"/>
    </source>
</evidence>
<dbReference type="Gene3D" id="1.25.40.20">
    <property type="entry name" value="Ankyrin repeat-containing domain"/>
    <property type="match status" value="1"/>
</dbReference>
<sequence length="928" mass="108251">MNSNNQHKQQLFLSIWGNKSIRREVLRAIKIINRERRDQLIHLVNSGTYTYYGGTGINPQSLLSTHKRAVTVNPSLYIQHYDNIHSVSWMLQHNHFGLLKEKLQQGQYLSFDYMSGYIITSKLGTPERIDLFRLLYSKYHGKDNFDITVFQSAMTNQKVEIISVLLEYNQLRELFGNNNNPNHRALDITLHTKDRQILDLVLQNGLGKNPMDISPSFIIKNCIGEFHDPSYDFLKYVLSLSESNTANNNGDLYRLPFKYSDLRIPNEKKQFETVTIADLFETIDFDLMVMLVSKKWIYFSTSYFHNCVSNSLAKRYSDCSCADMYNYMKKILYLTIYNLTLKKSDIIHFTNMSNQLERLYGSGSSENQLSVLVHYYINNFILYPNTPLPPYLIVQELFRYSMFIENTDELLKYNSKIGGNYGYFDQDFIISQLFDHSLCNASIYYLKSMSTLLKEGVPTKKISNISHDFESFKNCKLDFDKQKQYLEFLVRMAINFPTWDFQLNNIFLSLNYLAIDKQEKSQLILFLYDLFVQFNIYQHTTYSMATSETIVVGISKGWLEFIEFILDPERIDNFELPVDMYNLAISHHNQEMVELFLSKSIPISNNALDTAVEMGNLSIIKLLNNEGKTPIKALSYLKAADNLDLDVLEYLIDNRTERVPDLIAKCVHLDSSVLDLLSKKSFFFSTGRFGDPQIIESHRNAVGGKIETSFLADFDNLRSKQFYQIACHDVELDLSGESGEREIVHPNFIKFVEHISKIGDLYIINCIFKSAKPYYDAHPELKREHMKKILYRSLLRSNFHVIKYLREQGLIEPNLIDFVTLAGSHFKSMVLRRQDFLEYLIDMFEQDFKKTLTKMEIFSILKMSYSSGSHAIFVFLLKRFPQYDLLHDLKKETILCPNPNIDSFINNYHNHSPSSSLSKRKNIFKINK</sequence>
<dbReference type="EMBL" id="AJWJ01000044">
    <property type="protein sequence ID" value="KAF2076935.1"/>
    <property type="molecule type" value="Genomic_DNA"/>
</dbReference>
<dbReference type="Proteomes" id="UP000695562">
    <property type="component" value="Unassembled WGS sequence"/>
</dbReference>
<dbReference type="InterPro" id="IPR036770">
    <property type="entry name" value="Ankyrin_rpt-contain_sf"/>
</dbReference>
<name>A0A8J4V1C4_9MYCE</name>
<organism evidence="1 2">
    <name type="scientific">Polysphondylium violaceum</name>
    <dbReference type="NCBI Taxonomy" id="133409"/>
    <lineage>
        <taxon>Eukaryota</taxon>
        <taxon>Amoebozoa</taxon>
        <taxon>Evosea</taxon>
        <taxon>Eumycetozoa</taxon>
        <taxon>Dictyostelia</taxon>
        <taxon>Dictyosteliales</taxon>
        <taxon>Dictyosteliaceae</taxon>
        <taxon>Polysphondylium</taxon>
    </lineage>
</organism>